<feature type="signal peptide" evidence="1">
    <location>
        <begin position="1"/>
        <end position="30"/>
    </location>
</feature>
<reference evidence="2 3" key="1">
    <citation type="submission" date="2019-07" db="EMBL/GenBank/DDBJ databases">
        <authorList>
            <person name="Huq M.A."/>
        </authorList>
    </citation>
    <scope>NUCLEOTIDE SEQUENCE [LARGE SCALE GENOMIC DNA]</scope>
    <source>
        <strain evidence="2 3">MAH-3</strain>
    </source>
</reference>
<evidence type="ECO:0000313" key="3">
    <source>
        <dbReference type="Proteomes" id="UP000316008"/>
    </source>
</evidence>
<gene>
    <name evidence="2" type="ORF">FO442_07090</name>
</gene>
<protein>
    <recommendedName>
        <fullName evidence="4">RHS repeat protein</fullName>
    </recommendedName>
</protein>
<evidence type="ECO:0008006" key="4">
    <source>
        <dbReference type="Google" id="ProtNLM"/>
    </source>
</evidence>
<evidence type="ECO:0000313" key="2">
    <source>
        <dbReference type="EMBL" id="TSJ45514.1"/>
    </source>
</evidence>
<feature type="chain" id="PRO_5021757793" description="RHS repeat protein" evidence="1">
    <location>
        <begin position="31"/>
        <end position="313"/>
    </location>
</feature>
<dbReference type="Proteomes" id="UP000316008">
    <property type="component" value="Unassembled WGS sequence"/>
</dbReference>
<evidence type="ECO:0000256" key="1">
    <source>
        <dbReference type="SAM" id="SignalP"/>
    </source>
</evidence>
<dbReference type="EMBL" id="VLPL01000003">
    <property type="protein sequence ID" value="TSJ45514.1"/>
    <property type="molecule type" value="Genomic_DNA"/>
</dbReference>
<sequence>MLRNSRHFCAMFLKYSFFLFSLLNVFQSSAQLIENTKGVAFTDIPFFNTQFVKRSKIKEIHGKFTFKKQGDIMRESDYVYVFNFDTLGNLVRHYQTSRGDQVTDTNVRFYDYTTDGRIVRKRISQKRGFLSTYYTYNSEGQIVKEEVYRDIDTMNSILKPAIERSLLWNTETMEYQLYQGQYKKKVFNSYGNQYLEVTKYKDSLGYLAREEELFTITGNRLTTKYSYSDKGLIEKVSVYKNTDSVPTSESRYTYDIFGNLQSKLVYKDGVFVTEYQIVYSGVTGLLYSIIMREVSNNFISIIRFSEPKFWDKP</sequence>
<name>A0A556N006_9FLAO</name>
<comment type="caution">
    <text evidence="2">The sequence shown here is derived from an EMBL/GenBank/DDBJ whole genome shotgun (WGS) entry which is preliminary data.</text>
</comment>
<dbReference type="RefSeq" id="WP_144332470.1">
    <property type="nucleotide sequence ID" value="NZ_VLPL01000003.1"/>
</dbReference>
<accession>A0A556N006</accession>
<keyword evidence="1" id="KW-0732">Signal</keyword>
<dbReference type="OrthoDB" id="698211at2"/>
<proteinExistence type="predicted"/>
<organism evidence="2 3">
    <name type="scientific">Fluviicola chungangensis</name>
    <dbReference type="NCBI Taxonomy" id="2597671"/>
    <lineage>
        <taxon>Bacteria</taxon>
        <taxon>Pseudomonadati</taxon>
        <taxon>Bacteroidota</taxon>
        <taxon>Flavobacteriia</taxon>
        <taxon>Flavobacteriales</taxon>
        <taxon>Crocinitomicaceae</taxon>
        <taxon>Fluviicola</taxon>
    </lineage>
</organism>
<keyword evidence="3" id="KW-1185">Reference proteome</keyword>
<dbReference type="AlphaFoldDB" id="A0A556N006"/>